<feature type="compositionally biased region" description="Polar residues" evidence="2">
    <location>
        <begin position="213"/>
        <end position="224"/>
    </location>
</feature>
<sequence length="386" mass="40878">MTSRGPPGHSRGVPSGLQPLKATVPFQMACKPRATRREAGKAKDNHQSGMRRTVSLDAIVGPYLQGHWPKEVEGHSGFCPKDKSTQTPHSWSEDCHSAHSGSHKRSASWGSAEQLKEIAKLKQQLQQRSKASVSGGHDKDLHGDPLGNGYRGAAQTKPIPIPQAPLSSLVSRLGCSVEGLNQELEGMFVCPPSPLLQRFLEVPDGHRAPVPSHTCSSGSQSDQASTPLSSTSSSPLCSPTDISSSPDTADDLPQGLMEGTLSRSQTEPELPLLISSSPGPNKSCCFQREPPEGCEKVRVWEETSTVDQPEAAAITSCPDPNKVNFTPHGGSAFCPVSLLKPLLPSMDLLFRTLSVSPASHLSEQSASSGNGSAGSTTEAFGPRLAF</sequence>
<dbReference type="PANTHER" id="PTHR14972">
    <property type="entry name" value="AGAP011572-PA"/>
    <property type="match status" value="1"/>
</dbReference>
<dbReference type="Pfam" id="PF15388">
    <property type="entry name" value="FAM117"/>
    <property type="match status" value="1"/>
</dbReference>
<evidence type="ECO:0000256" key="2">
    <source>
        <dbReference type="SAM" id="MobiDB-lite"/>
    </source>
</evidence>
<feature type="compositionally biased region" description="Low complexity" evidence="2">
    <location>
        <begin position="225"/>
        <end position="240"/>
    </location>
</feature>
<feature type="compositionally biased region" description="Low complexity" evidence="2">
    <location>
        <begin position="362"/>
        <end position="379"/>
    </location>
</feature>
<dbReference type="InterPro" id="IPR026642">
    <property type="entry name" value="Glcci1/FAM117"/>
</dbReference>
<feature type="region of interest" description="Disordered" evidence="2">
    <location>
        <begin position="1"/>
        <end position="25"/>
    </location>
</feature>
<feature type="region of interest" description="Disordered" evidence="2">
    <location>
        <begin position="361"/>
        <end position="386"/>
    </location>
</feature>
<protein>
    <recommendedName>
        <fullName evidence="5">Protein FAM117A</fullName>
    </recommendedName>
</protein>
<feature type="compositionally biased region" description="Polar residues" evidence="2">
    <location>
        <begin position="123"/>
        <end position="132"/>
    </location>
</feature>
<dbReference type="AlphaFoldDB" id="A0AAV2LGR9"/>
<dbReference type="PANTHER" id="PTHR14972:SF7">
    <property type="entry name" value="PROTEIN FAM117A"/>
    <property type="match status" value="1"/>
</dbReference>
<evidence type="ECO:0000256" key="1">
    <source>
        <dbReference type="ARBA" id="ARBA00022553"/>
    </source>
</evidence>
<accession>A0AAV2LGR9</accession>
<evidence type="ECO:0000313" key="4">
    <source>
        <dbReference type="Proteomes" id="UP001497482"/>
    </source>
</evidence>
<name>A0AAV2LGR9_KNICA</name>
<keyword evidence="1" id="KW-0597">Phosphoprotein</keyword>
<keyword evidence="4" id="KW-1185">Reference proteome</keyword>
<feature type="region of interest" description="Disordered" evidence="2">
    <location>
        <begin position="208"/>
        <end position="289"/>
    </location>
</feature>
<proteinExistence type="predicted"/>
<reference evidence="3 4" key="1">
    <citation type="submission" date="2024-04" db="EMBL/GenBank/DDBJ databases">
        <authorList>
            <person name="Waldvogel A.-M."/>
            <person name="Schoenle A."/>
        </authorList>
    </citation>
    <scope>NUCLEOTIDE SEQUENCE [LARGE SCALE GENOMIC DNA]</scope>
</reference>
<organism evidence="3 4">
    <name type="scientific">Knipowitschia caucasica</name>
    <name type="common">Caucasian dwarf goby</name>
    <name type="synonym">Pomatoschistus caucasicus</name>
    <dbReference type="NCBI Taxonomy" id="637954"/>
    <lineage>
        <taxon>Eukaryota</taxon>
        <taxon>Metazoa</taxon>
        <taxon>Chordata</taxon>
        <taxon>Craniata</taxon>
        <taxon>Vertebrata</taxon>
        <taxon>Euteleostomi</taxon>
        <taxon>Actinopterygii</taxon>
        <taxon>Neopterygii</taxon>
        <taxon>Teleostei</taxon>
        <taxon>Neoteleostei</taxon>
        <taxon>Acanthomorphata</taxon>
        <taxon>Gobiaria</taxon>
        <taxon>Gobiiformes</taxon>
        <taxon>Gobioidei</taxon>
        <taxon>Gobiidae</taxon>
        <taxon>Gobiinae</taxon>
        <taxon>Knipowitschia</taxon>
    </lineage>
</organism>
<gene>
    <name evidence="3" type="ORF">KC01_LOCUS27708</name>
</gene>
<dbReference type="EMBL" id="OZ035845">
    <property type="protein sequence ID" value="CAL1599437.1"/>
    <property type="molecule type" value="Genomic_DNA"/>
</dbReference>
<feature type="region of interest" description="Disordered" evidence="2">
    <location>
        <begin position="77"/>
        <end position="159"/>
    </location>
</feature>
<evidence type="ECO:0008006" key="5">
    <source>
        <dbReference type="Google" id="ProtNLM"/>
    </source>
</evidence>
<dbReference type="Proteomes" id="UP001497482">
    <property type="component" value="Chromosome 23"/>
</dbReference>
<evidence type="ECO:0000313" key="3">
    <source>
        <dbReference type="EMBL" id="CAL1599437.1"/>
    </source>
</evidence>